<dbReference type="RefSeq" id="XP_024720367.1">
    <property type="nucleotide sequence ID" value="XM_024865165.1"/>
</dbReference>
<organism evidence="2 3">
    <name type="scientific">Amorphotheca resinae ATCC 22711</name>
    <dbReference type="NCBI Taxonomy" id="857342"/>
    <lineage>
        <taxon>Eukaryota</taxon>
        <taxon>Fungi</taxon>
        <taxon>Dikarya</taxon>
        <taxon>Ascomycota</taxon>
        <taxon>Pezizomycotina</taxon>
        <taxon>Leotiomycetes</taxon>
        <taxon>Helotiales</taxon>
        <taxon>Amorphothecaceae</taxon>
        <taxon>Amorphotheca</taxon>
    </lineage>
</organism>
<protein>
    <submittedName>
        <fullName evidence="2">Uncharacterized protein</fullName>
    </submittedName>
</protein>
<evidence type="ECO:0000256" key="1">
    <source>
        <dbReference type="SAM" id="MobiDB-lite"/>
    </source>
</evidence>
<dbReference type="AlphaFoldDB" id="A0A2T3B0C3"/>
<accession>A0A2T3B0C3</accession>
<dbReference type="Proteomes" id="UP000241818">
    <property type="component" value="Unassembled WGS sequence"/>
</dbReference>
<name>A0A2T3B0C3_AMORE</name>
<proteinExistence type="predicted"/>
<dbReference type="InParanoid" id="A0A2T3B0C3"/>
<keyword evidence="3" id="KW-1185">Reference proteome</keyword>
<evidence type="ECO:0000313" key="2">
    <source>
        <dbReference type="EMBL" id="PSS16859.1"/>
    </source>
</evidence>
<dbReference type="GeneID" id="36573246"/>
<sequence length="153" mass="17012">MPINSPSSKHHSGREREPALNITTVQRPSTSVSFRYPGATGKFSINQRLEVNLAEQGSVCQSRNIVSARIDLDKLSTVPYRVIWPQHRDIYPALALTTTTRPKPHDFFLCLQPRALVTSHPGIIAPIRGRNITQGGSRSETERGPQGFCFFSS</sequence>
<reference evidence="2 3" key="1">
    <citation type="journal article" date="2018" name="New Phytol.">
        <title>Comparative genomics and transcriptomics depict ericoid mycorrhizal fungi as versatile saprotrophs and plant mutualists.</title>
        <authorList>
            <person name="Martino E."/>
            <person name="Morin E."/>
            <person name="Grelet G.A."/>
            <person name="Kuo A."/>
            <person name="Kohler A."/>
            <person name="Daghino S."/>
            <person name="Barry K.W."/>
            <person name="Cichocki N."/>
            <person name="Clum A."/>
            <person name="Dockter R.B."/>
            <person name="Hainaut M."/>
            <person name="Kuo R.C."/>
            <person name="LaButti K."/>
            <person name="Lindahl B.D."/>
            <person name="Lindquist E.A."/>
            <person name="Lipzen A."/>
            <person name="Khouja H.R."/>
            <person name="Magnuson J."/>
            <person name="Murat C."/>
            <person name="Ohm R.A."/>
            <person name="Singer S.W."/>
            <person name="Spatafora J.W."/>
            <person name="Wang M."/>
            <person name="Veneault-Fourrey C."/>
            <person name="Henrissat B."/>
            <person name="Grigoriev I.V."/>
            <person name="Martin F.M."/>
            <person name="Perotto S."/>
        </authorList>
    </citation>
    <scope>NUCLEOTIDE SEQUENCE [LARGE SCALE GENOMIC DNA]</scope>
    <source>
        <strain evidence="2 3">ATCC 22711</strain>
    </source>
</reference>
<dbReference type="EMBL" id="KZ679012">
    <property type="protein sequence ID" value="PSS16859.1"/>
    <property type="molecule type" value="Genomic_DNA"/>
</dbReference>
<feature type="region of interest" description="Disordered" evidence="1">
    <location>
        <begin position="1"/>
        <end position="20"/>
    </location>
</feature>
<evidence type="ECO:0000313" key="3">
    <source>
        <dbReference type="Proteomes" id="UP000241818"/>
    </source>
</evidence>
<gene>
    <name evidence="2" type="ORF">M430DRAFT_249527</name>
</gene>